<dbReference type="eggNOG" id="COG0084">
    <property type="taxonomic scope" value="Bacteria"/>
</dbReference>
<keyword evidence="4" id="KW-1185">Reference proteome</keyword>
<reference evidence="3 4" key="1">
    <citation type="journal article" date="2010" name="BMC Genomics">
        <title>Complete genome sequence and lifestyle of black-pigmented Corynebacterium aurimucosum ATCC 700975 (formerly C. nigricans CN-1) isolated from a vaginal swab of a woman with spontaneous abortion.</title>
        <authorList>
            <person name="Trost E."/>
            <person name="Gotker S."/>
            <person name="Schneider J."/>
            <person name="Schneiker-Bekel S."/>
            <person name="Szczepanowski R."/>
            <person name="Tilker A."/>
            <person name="Viehoever P."/>
            <person name="Arnold W."/>
            <person name="Bekel T."/>
            <person name="Blom J."/>
            <person name="Gartemann K.H."/>
            <person name="Linke B."/>
            <person name="Goesmann A."/>
            <person name="Puhler A."/>
            <person name="Shukla S.K."/>
            <person name="Tauch A."/>
        </authorList>
    </citation>
    <scope>NUCLEOTIDE SEQUENCE [LARGE SCALE GENOMIC DNA]</scope>
    <source>
        <strain evidence="4">ATCC 700975 / DSM 44827 / CIP 107346 / CN-1</strain>
    </source>
</reference>
<dbReference type="KEGG" id="car:cauri_0848"/>
<dbReference type="NCBIfam" id="TIGR00010">
    <property type="entry name" value="YchF/TatD family DNA exonuclease"/>
    <property type="match status" value="1"/>
</dbReference>
<name>C3PF41_CORA7</name>
<dbReference type="PANTHER" id="PTHR46124">
    <property type="entry name" value="D-AMINOACYL-TRNA DEACYLASE"/>
    <property type="match status" value="1"/>
</dbReference>
<sequence length="326" mass="35426">MQVLGAFLHGGGFAAKDEMGLPDGPIQRGGHRGDVGVRRFTDNHARKTTLAAMSKKKPRPTPVPAEGLSQLIDAHTHLASCRDADADLVERARAVGVERIVTVGDGLAEAEKALAAAQEFDNVYAACAIHPTKAHELDEAARVRLSEMAADPRCVAIGETGLDTYWIHHEPERTAPLEVQEEALRWHAELAAKVGKTLMIHNREADEELMRVLGECAEVPKVMLHCFSSPLDVAKEALERGYVLSFAGNVTFKRNEEMRQAAALAPAGQLLIETDAPYMTPEPFRGARNEPSLIGHTYRCVAQARGQEVEELAAEVAETFAQVFGV</sequence>
<organism evidence="3 4">
    <name type="scientific">Corynebacterium aurimucosum (strain ATCC 700975 / DSM 44827 / CIP 107346 / CN-1)</name>
    <name type="common">Corynebacterium nigricans</name>
    <dbReference type="NCBI Taxonomy" id="548476"/>
    <lineage>
        <taxon>Bacteria</taxon>
        <taxon>Bacillati</taxon>
        <taxon>Actinomycetota</taxon>
        <taxon>Actinomycetes</taxon>
        <taxon>Mycobacteriales</taxon>
        <taxon>Corynebacteriaceae</taxon>
        <taxon>Corynebacterium</taxon>
    </lineage>
</organism>
<dbReference type="PANTHER" id="PTHR46124:SF2">
    <property type="entry name" value="D-AMINOACYL-TRNA DEACYLASE"/>
    <property type="match status" value="1"/>
</dbReference>
<accession>C3PF41</accession>
<dbReference type="SUPFAM" id="SSF51556">
    <property type="entry name" value="Metallo-dependent hydrolases"/>
    <property type="match status" value="1"/>
</dbReference>
<dbReference type="FunFam" id="3.20.20.140:FF:000005">
    <property type="entry name" value="TatD family hydrolase"/>
    <property type="match status" value="1"/>
</dbReference>
<dbReference type="GO" id="GO:0046872">
    <property type="term" value="F:metal ion binding"/>
    <property type="evidence" value="ECO:0007669"/>
    <property type="project" value="UniProtKB-KW"/>
</dbReference>
<dbReference type="InterPro" id="IPR032466">
    <property type="entry name" value="Metal_Hydrolase"/>
</dbReference>
<dbReference type="CDD" id="cd01310">
    <property type="entry name" value="TatD_DNAse"/>
    <property type="match status" value="1"/>
</dbReference>
<dbReference type="AlphaFoldDB" id="C3PF41"/>
<dbReference type="GO" id="GO:0004536">
    <property type="term" value="F:DNA nuclease activity"/>
    <property type="evidence" value="ECO:0007669"/>
    <property type="project" value="InterPro"/>
</dbReference>
<proteinExistence type="predicted"/>
<dbReference type="STRING" id="548476.cauri_0848"/>
<dbReference type="GO" id="GO:0005829">
    <property type="term" value="C:cytosol"/>
    <property type="evidence" value="ECO:0007669"/>
    <property type="project" value="TreeGrafter"/>
</dbReference>
<dbReference type="Proteomes" id="UP000002077">
    <property type="component" value="Chromosome"/>
</dbReference>
<dbReference type="HOGENOM" id="CLU_031506_4_3_11"/>
<dbReference type="EMBL" id="CP001601">
    <property type="protein sequence ID" value="ACP32445.1"/>
    <property type="molecule type" value="Genomic_DNA"/>
</dbReference>
<dbReference type="GO" id="GO:0016788">
    <property type="term" value="F:hydrolase activity, acting on ester bonds"/>
    <property type="evidence" value="ECO:0007669"/>
    <property type="project" value="InterPro"/>
</dbReference>
<evidence type="ECO:0000313" key="3">
    <source>
        <dbReference type="EMBL" id="ACP32445.1"/>
    </source>
</evidence>
<dbReference type="InterPro" id="IPR015991">
    <property type="entry name" value="TatD/YcfH-like"/>
</dbReference>
<keyword evidence="1" id="KW-0479">Metal-binding</keyword>
<dbReference type="Pfam" id="PF01026">
    <property type="entry name" value="TatD_DNase"/>
    <property type="match status" value="1"/>
</dbReference>
<dbReference type="InterPro" id="IPR001130">
    <property type="entry name" value="TatD-like"/>
</dbReference>
<evidence type="ECO:0000256" key="2">
    <source>
        <dbReference type="ARBA" id="ARBA00022801"/>
    </source>
</evidence>
<protein>
    <submittedName>
        <fullName evidence="3">Putative deoxyribonuclease</fullName>
    </submittedName>
</protein>
<gene>
    <name evidence="3" type="primary">tatD</name>
    <name evidence="3" type="ordered locus">cauri_0848</name>
</gene>
<evidence type="ECO:0000313" key="4">
    <source>
        <dbReference type="Proteomes" id="UP000002077"/>
    </source>
</evidence>
<keyword evidence="2" id="KW-0378">Hydrolase</keyword>
<dbReference type="Gene3D" id="3.20.20.140">
    <property type="entry name" value="Metal-dependent hydrolases"/>
    <property type="match status" value="1"/>
</dbReference>
<evidence type="ECO:0000256" key="1">
    <source>
        <dbReference type="ARBA" id="ARBA00022723"/>
    </source>
</evidence>